<feature type="domain" description="HTH cro/C1-type" evidence="1">
    <location>
        <begin position="8"/>
        <end position="62"/>
    </location>
</feature>
<gene>
    <name evidence="2" type="ORF">ELH40_37150</name>
</gene>
<evidence type="ECO:0000259" key="1">
    <source>
        <dbReference type="PROSITE" id="PS50943"/>
    </source>
</evidence>
<dbReference type="AlphaFoldDB" id="A0AB38HRM1"/>
<dbReference type="InterPro" id="IPR001387">
    <property type="entry name" value="Cro/C1-type_HTH"/>
</dbReference>
<dbReference type="PROSITE" id="PS50943">
    <property type="entry name" value="HTH_CROC1"/>
    <property type="match status" value="1"/>
</dbReference>
<dbReference type="InterPro" id="IPR010982">
    <property type="entry name" value="Lambda_DNA-bd_dom_sf"/>
</dbReference>
<proteinExistence type="predicted"/>
<organism evidence="2 3">
    <name type="scientific">Rhizobium ruizarguesonis</name>
    <dbReference type="NCBI Taxonomy" id="2081791"/>
    <lineage>
        <taxon>Bacteria</taxon>
        <taxon>Pseudomonadati</taxon>
        <taxon>Pseudomonadota</taxon>
        <taxon>Alphaproteobacteria</taxon>
        <taxon>Hyphomicrobiales</taxon>
        <taxon>Rhizobiaceae</taxon>
        <taxon>Rhizobium/Agrobacterium group</taxon>
        <taxon>Rhizobium</taxon>
    </lineage>
</organism>
<accession>A0AB38HRM1</accession>
<dbReference type="SUPFAM" id="SSF47413">
    <property type="entry name" value="lambda repressor-like DNA-binding domains"/>
    <property type="match status" value="1"/>
</dbReference>
<protein>
    <submittedName>
        <fullName evidence="2">XRE family transcriptional regulator</fullName>
    </submittedName>
</protein>
<evidence type="ECO:0000313" key="3">
    <source>
        <dbReference type="Proteomes" id="UP000294215"/>
    </source>
</evidence>
<dbReference type="CDD" id="cd00093">
    <property type="entry name" value="HTH_XRE"/>
    <property type="match status" value="1"/>
</dbReference>
<dbReference type="Pfam" id="PF01381">
    <property type="entry name" value="HTH_3"/>
    <property type="match status" value="1"/>
</dbReference>
<evidence type="ECO:0000313" key="2">
    <source>
        <dbReference type="EMBL" id="TBC02294.1"/>
    </source>
</evidence>
<dbReference type="Gene3D" id="1.10.260.40">
    <property type="entry name" value="lambda repressor-like DNA-binding domains"/>
    <property type="match status" value="1"/>
</dbReference>
<dbReference type="EMBL" id="SIMR01000007">
    <property type="protein sequence ID" value="TBC02294.1"/>
    <property type="molecule type" value="Genomic_DNA"/>
</dbReference>
<dbReference type="SMART" id="SM00530">
    <property type="entry name" value="HTH_XRE"/>
    <property type="match status" value="1"/>
</dbReference>
<name>A0AB38HRM1_9HYPH</name>
<dbReference type="GO" id="GO:0003677">
    <property type="term" value="F:DNA binding"/>
    <property type="evidence" value="ECO:0007669"/>
    <property type="project" value="InterPro"/>
</dbReference>
<sequence length="111" mass="12213">MDILSKRLRERAEQLGISNAEAARRVGLDERRYAHYVAGRREPDLATLLRIASSLGTTPNWLLGVTGHADAVAETTDLLERFANAANGMTLEQLQLCIIQAEAIVAAKTRR</sequence>
<dbReference type="Proteomes" id="UP000294215">
    <property type="component" value="Unassembled WGS sequence"/>
</dbReference>
<reference evidence="2 3" key="1">
    <citation type="submission" date="2019-02" db="EMBL/GenBank/DDBJ databases">
        <title>The genomic architecture of introgression among sibling species of bacteria.</title>
        <authorList>
            <person name="Cavassim M.I.A."/>
            <person name="Moeskjaer S."/>
            <person name="Moslemi C."/>
            <person name="Fields B."/>
            <person name="Bachmann A."/>
            <person name="Vilhjalmsson B."/>
            <person name="Schierup M.H."/>
            <person name="Young J.P.W."/>
            <person name="Andersen S.U."/>
        </authorList>
    </citation>
    <scope>NUCLEOTIDE SEQUENCE [LARGE SCALE GENOMIC DNA]</scope>
    <source>
        <strain evidence="2 3">SM92</strain>
    </source>
</reference>
<dbReference type="RefSeq" id="WP_130704781.1">
    <property type="nucleotide sequence ID" value="NZ_SIMK01000007.1"/>
</dbReference>
<comment type="caution">
    <text evidence="2">The sequence shown here is derived from an EMBL/GenBank/DDBJ whole genome shotgun (WGS) entry which is preliminary data.</text>
</comment>